<dbReference type="PANTHER" id="PTHR43175">
    <property type="entry name" value="CARBONIC ANHYDRASE"/>
    <property type="match status" value="1"/>
</dbReference>
<keyword evidence="5" id="KW-0862">Zinc</keyword>
<dbReference type="Proteomes" id="UP001549037">
    <property type="component" value="Unassembled WGS sequence"/>
</dbReference>
<keyword evidence="7" id="KW-0456">Lyase</keyword>
<dbReference type="InterPro" id="IPR001765">
    <property type="entry name" value="Carbonic_anhydrase"/>
</dbReference>
<dbReference type="InterPro" id="IPR036874">
    <property type="entry name" value="Carbonic_anhydrase_sf"/>
</dbReference>
<evidence type="ECO:0000256" key="6">
    <source>
        <dbReference type="ARBA" id="ARBA00048348"/>
    </source>
</evidence>
<comment type="catalytic activity">
    <reaction evidence="6">
        <text>hydrogencarbonate + H(+) = CO2 + H2O</text>
        <dbReference type="Rhea" id="RHEA:10748"/>
        <dbReference type="ChEBI" id="CHEBI:15377"/>
        <dbReference type="ChEBI" id="CHEBI:15378"/>
        <dbReference type="ChEBI" id="CHEBI:16526"/>
        <dbReference type="ChEBI" id="CHEBI:17544"/>
        <dbReference type="EC" id="4.2.1.1"/>
    </reaction>
</comment>
<dbReference type="PANTHER" id="PTHR43175:SF3">
    <property type="entry name" value="CARBON DISULFIDE HYDROLASE"/>
    <property type="match status" value="1"/>
</dbReference>
<evidence type="ECO:0000256" key="4">
    <source>
        <dbReference type="ARBA" id="ARBA00022723"/>
    </source>
</evidence>
<keyword evidence="4" id="KW-0479">Metal-binding</keyword>
<organism evidence="7 8">
    <name type="scientific">Streptococcus porcorum</name>
    <dbReference type="NCBI Taxonomy" id="701526"/>
    <lineage>
        <taxon>Bacteria</taxon>
        <taxon>Bacillati</taxon>
        <taxon>Bacillota</taxon>
        <taxon>Bacilli</taxon>
        <taxon>Lactobacillales</taxon>
        <taxon>Streptococcaceae</taxon>
        <taxon>Streptococcus</taxon>
    </lineage>
</organism>
<dbReference type="RefSeq" id="WP_354367738.1">
    <property type="nucleotide sequence ID" value="NZ_JBEPLN010000005.1"/>
</dbReference>
<accession>A0ABV2JGH4</accession>
<comment type="caution">
    <text evidence="7">The sequence shown here is derived from an EMBL/GenBank/DDBJ whole genome shotgun (WGS) entry which is preliminary data.</text>
</comment>
<dbReference type="Pfam" id="PF00484">
    <property type="entry name" value="Pro_CA"/>
    <property type="match status" value="1"/>
</dbReference>
<keyword evidence="8" id="KW-1185">Reference proteome</keyword>
<proteinExistence type="inferred from homology"/>
<gene>
    <name evidence="7" type="ORF">ABID28_000475</name>
</gene>
<evidence type="ECO:0000256" key="2">
    <source>
        <dbReference type="ARBA" id="ARBA00006217"/>
    </source>
</evidence>
<dbReference type="EC" id="4.2.1.1" evidence="3"/>
<evidence type="ECO:0000313" key="8">
    <source>
        <dbReference type="Proteomes" id="UP001549037"/>
    </source>
</evidence>
<dbReference type="Gene3D" id="3.40.1050.10">
    <property type="entry name" value="Carbonic anhydrase"/>
    <property type="match status" value="1"/>
</dbReference>
<dbReference type="EMBL" id="JBEPLN010000005">
    <property type="protein sequence ID" value="MET3633841.1"/>
    <property type="molecule type" value="Genomic_DNA"/>
</dbReference>
<dbReference type="SMART" id="SM00947">
    <property type="entry name" value="Pro_CA"/>
    <property type="match status" value="1"/>
</dbReference>
<dbReference type="CDD" id="cd03379">
    <property type="entry name" value="beta_CA_cladeD"/>
    <property type="match status" value="1"/>
</dbReference>
<comment type="similarity">
    <text evidence="2">Belongs to the beta-class carbonic anhydrase family.</text>
</comment>
<reference evidence="7 8" key="1">
    <citation type="submission" date="2024-06" db="EMBL/GenBank/DDBJ databases">
        <title>Genomic Encyclopedia of Type Strains, Phase IV (KMG-IV): sequencing the most valuable type-strain genomes for metagenomic binning, comparative biology and taxonomic classification.</title>
        <authorList>
            <person name="Goeker M."/>
        </authorList>
    </citation>
    <scope>NUCLEOTIDE SEQUENCE [LARGE SCALE GENOMIC DNA]</scope>
    <source>
        <strain evidence="7 8">DSM 28302</strain>
    </source>
</reference>
<evidence type="ECO:0000313" key="7">
    <source>
        <dbReference type="EMBL" id="MET3633841.1"/>
    </source>
</evidence>
<evidence type="ECO:0000256" key="5">
    <source>
        <dbReference type="ARBA" id="ARBA00022833"/>
    </source>
</evidence>
<evidence type="ECO:0000256" key="1">
    <source>
        <dbReference type="ARBA" id="ARBA00001947"/>
    </source>
</evidence>
<sequence length="166" mass="18334">MTRFDDFLTNNQNFARVFPNGHIPTPPRKEVAIVSCMDARIHVAQIFGLSLGDAHIIRNAGGRVTDDIIRSLVISEQLLGTKEIIVMHHTDCGLHKKDNQALWTNLAPVLGDDVKSVDFLPFEDIETSVTDDVLLLKNSPLIPKDIVISGAIYDVDTGRVLPVIRA</sequence>
<comment type="cofactor">
    <cofactor evidence="1">
        <name>Zn(2+)</name>
        <dbReference type="ChEBI" id="CHEBI:29105"/>
    </cofactor>
</comment>
<protein>
    <recommendedName>
        <fullName evidence="3">carbonic anhydrase</fullName>
        <ecNumber evidence="3">4.2.1.1</ecNumber>
    </recommendedName>
</protein>
<evidence type="ECO:0000256" key="3">
    <source>
        <dbReference type="ARBA" id="ARBA00012925"/>
    </source>
</evidence>
<dbReference type="GO" id="GO:0004089">
    <property type="term" value="F:carbonate dehydratase activity"/>
    <property type="evidence" value="ECO:0007669"/>
    <property type="project" value="UniProtKB-EC"/>
</dbReference>
<dbReference type="SUPFAM" id="SSF53056">
    <property type="entry name" value="beta-carbonic anhydrase, cab"/>
    <property type="match status" value="1"/>
</dbReference>
<name>A0ABV2JGH4_9STRE</name>